<dbReference type="InterPro" id="IPR050519">
    <property type="entry name" value="Glycosyltransf_28_UgtP"/>
</dbReference>
<dbReference type="Pfam" id="PF06925">
    <property type="entry name" value="MGDG_synth"/>
    <property type="match status" value="1"/>
</dbReference>
<dbReference type="AlphaFoldDB" id="A0A285CML9"/>
<dbReference type="PANTHER" id="PTHR43025:SF3">
    <property type="entry name" value="MONOGALACTOSYLDIACYLGLYCEROL SYNTHASE 1, CHLOROPLASTIC"/>
    <property type="match status" value="1"/>
</dbReference>
<name>A0A285CML9_9BACI</name>
<dbReference type="GO" id="GO:0009247">
    <property type="term" value="P:glycolipid biosynthetic process"/>
    <property type="evidence" value="ECO:0007669"/>
    <property type="project" value="InterPro"/>
</dbReference>
<proteinExistence type="inferred from homology"/>
<evidence type="ECO:0000256" key="1">
    <source>
        <dbReference type="ARBA" id="ARBA00004370"/>
    </source>
</evidence>
<dbReference type="InterPro" id="IPR009695">
    <property type="entry name" value="Diacylglyc_glucosyltr_N"/>
</dbReference>
<dbReference type="GO" id="GO:0016020">
    <property type="term" value="C:membrane"/>
    <property type="evidence" value="ECO:0007669"/>
    <property type="project" value="UniProtKB-SubCell"/>
</dbReference>
<keyword evidence="4 7" id="KW-0808">Transferase</keyword>
<evidence type="ECO:0000313" key="7">
    <source>
        <dbReference type="EMBL" id="SNX68789.1"/>
    </source>
</evidence>
<dbReference type="InterPro" id="IPR007235">
    <property type="entry name" value="Glyco_trans_28_C"/>
</dbReference>
<reference evidence="7 8" key="1">
    <citation type="submission" date="2017-08" db="EMBL/GenBank/DDBJ databases">
        <authorList>
            <person name="de Groot N.N."/>
        </authorList>
    </citation>
    <scope>NUCLEOTIDE SEQUENCE [LARGE SCALE GENOMIC DNA]</scope>
    <source>
        <strain evidence="7 8">JC228</strain>
    </source>
</reference>
<keyword evidence="8" id="KW-1185">Reference proteome</keyword>
<dbReference type="Proteomes" id="UP000219546">
    <property type="component" value="Unassembled WGS sequence"/>
</dbReference>
<dbReference type="OrthoDB" id="9815663at2"/>
<dbReference type="Gene3D" id="3.40.50.2000">
    <property type="entry name" value="Glycogen Phosphorylase B"/>
    <property type="match status" value="2"/>
</dbReference>
<comment type="subcellular location">
    <subcellularLocation>
        <location evidence="1">Membrane</location>
    </subcellularLocation>
</comment>
<dbReference type="GO" id="GO:0016758">
    <property type="term" value="F:hexosyltransferase activity"/>
    <property type="evidence" value="ECO:0007669"/>
    <property type="project" value="InterPro"/>
</dbReference>
<dbReference type="RefSeq" id="WP_097157879.1">
    <property type="nucleotide sequence ID" value="NZ_JBEPMQ010000001.1"/>
</dbReference>
<sequence length="377" mass="43783">MKRVLFMPFLRISSGHHHVADGIIKYLEEMEEEFDCEKVDILSYTYGPVEKLVSLTYLKWIHSFPDFYSWLYRQAAIKTKPDQKRAYRLFKLLFLSRMRKLIAEKKPDVIICTHALPSFLLNELKTKKIHSIPVMNVYTDYFINQIWGTDTIDYHLVPSREIMEELVNKGVNPEQIHVTGIPVHPHIRRNQTIQETKTDFSVLISGGNLGAGALKTLIQKLQPSGRIRYLVLCGKNEKLYQFIDQLNHPKIRALPYISSKLEISMFYDEADAIITKPGGVTVSECLMKKIPIFIYHALPGQEEVNFQFLIKKGLAFELRDWEKEGKVEKHILAVLQSKQQLEQLYKQVNQYHAELAGDDFSDILKAVLSKMNEEKRT</sequence>
<dbReference type="PANTHER" id="PTHR43025">
    <property type="entry name" value="MONOGALACTOSYLDIACYLGLYCEROL SYNTHASE"/>
    <property type="match status" value="1"/>
</dbReference>
<organism evidence="7 8">
    <name type="scientific">Bacillus oleivorans</name>
    <dbReference type="NCBI Taxonomy" id="1448271"/>
    <lineage>
        <taxon>Bacteria</taxon>
        <taxon>Bacillati</taxon>
        <taxon>Bacillota</taxon>
        <taxon>Bacilli</taxon>
        <taxon>Bacillales</taxon>
        <taxon>Bacillaceae</taxon>
        <taxon>Bacillus</taxon>
    </lineage>
</organism>
<evidence type="ECO:0000259" key="5">
    <source>
        <dbReference type="Pfam" id="PF04101"/>
    </source>
</evidence>
<dbReference type="EMBL" id="OAOP01000002">
    <property type="protein sequence ID" value="SNX68789.1"/>
    <property type="molecule type" value="Genomic_DNA"/>
</dbReference>
<gene>
    <name evidence="7" type="ORF">SAMN05877753_102729</name>
</gene>
<evidence type="ECO:0000256" key="4">
    <source>
        <dbReference type="ARBA" id="ARBA00022679"/>
    </source>
</evidence>
<comment type="similarity">
    <text evidence="2">Belongs to the glycosyltransferase 28 family.</text>
</comment>
<dbReference type="SUPFAM" id="SSF53756">
    <property type="entry name" value="UDP-Glycosyltransferase/glycogen phosphorylase"/>
    <property type="match status" value="1"/>
</dbReference>
<feature type="domain" description="Glycosyl transferase family 28 C-terminal" evidence="5">
    <location>
        <begin position="202"/>
        <end position="348"/>
    </location>
</feature>
<keyword evidence="3" id="KW-0328">Glycosyltransferase</keyword>
<evidence type="ECO:0000259" key="6">
    <source>
        <dbReference type="Pfam" id="PF06925"/>
    </source>
</evidence>
<feature type="domain" description="Diacylglycerol glucosyltransferase N-terminal" evidence="6">
    <location>
        <begin position="16"/>
        <end position="183"/>
    </location>
</feature>
<evidence type="ECO:0000256" key="3">
    <source>
        <dbReference type="ARBA" id="ARBA00022676"/>
    </source>
</evidence>
<evidence type="ECO:0000256" key="2">
    <source>
        <dbReference type="ARBA" id="ARBA00006962"/>
    </source>
</evidence>
<dbReference type="Pfam" id="PF04101">
    <property type="entry name" value="Glyco_tran_28_C"/>
    <property type="match status" value="1"/>
</dbReference>
<protein>
    <submittedName>
        <fullName evidence="7">UDP-N-acetylglucosamine:LPS N-acetylglucosamine transferase</fullName>
    </submittedName>
</protein>
<accession>A0A285CML9</accession>
<evidence type="ECO:0000313" key="8">
    <source>
        <dbReference type="Proteomes" id="UP000219546"/>
    </source>
</evidence>